<evidence type="ECO:0000313" key="3">
    <source>
        <dbReference type="Proteomes" id="UP001589670"/>
    </source>
</evidence>
<sequence length="93" mass="10318">MNKNREKVKIAARRVESRLKAEGRHFEAEAVARIRRGYAAAQGTAIVLHRDNMDLRQMLGLPPFRKARGSPARASVQPIASAPNSPPPPKPER</sequence>
<name>A0ABV5HYQ9_9RHOB</name>
<accession>A0ABV5HYQ9</accession>
<evidence type="ECO:0000256" key="1">
    <source>
        <dbReference type="SAM" id="MobiDB-lite"/>
    </source>
</evidence>
<comment type="caution">
    <text evidence="2">The sequence shown here is derived from an EMBL/GenBank/DDBJ whole genome shotgun (WGS) entry which is preliminary data.</text>
</comment>
<proteinExistence type="predicted"/>
<protein>
    <submittedName>
        <fullName evidence="2">Uncharacterized protein</fullName>
    </submittedName>
</protein>
<dbReference type="Proteomes" id="UP001589670">
    <property type="component" value="Unassembled WGS sequence"/>
</dbReference>
<reference evidence="2 3" key="1">
    <citation type="submission" date="2024-09" db="EMBL/GenBank/DDBJ databases">
        <authorList>
            <person name="Sun Q."/>
            <person name="Mori K."/>
        </authorList>
    </citation>
    <scope>NUCLEOTIDE SEQUENCE [LARGE SCALE GENOMIC DNA]</scope>
    <source>
        <strain evidence="2 3">CECT 9424</strain>
    </source>
</reference>
<feature type="region of interest" description="Disordered" evidence="1">
    <location>
        <begin position="64"/>
        <end position="93"/>
    </location>
</feature>
<gene>
    <name evidence="2" type="ORF">ACFFU4_07345</name>
</gene>
<dbReference type="RefSeq" id="WP_377068604.1">
    <property type="nucleotide sequence ID" value="NZ_JBHMEC010000011.1"/>
</dbReference>
<evidence type="ECO:0000313" key="2">
    <source>
        <dbReference type="EMBL" id="MFB9149565.1"/>
    </source>
</evidence>
<feature type="compositionally biased region" description="Pro residues" evidence="1">
    <location>
        <begin position="84"/>
        <end position="93"/>
    </location>
</feature>
<keyword evidence="3" id="KW-1185">Reference proteome</keyword>
<organism evidence="2 3">
    <name type="scientific">Roseovarius ramblicola</name>
    <dbReference type="NCBI Taxonomy" id="2022336"/>
    <lineage>
        <taxon>Bacteria</taxon>
        <taxon>Pseudomonadati</taxon>
        <taxon>Pseudomonadota</taxon>
        <taxon>Alphaproteobacteria</taxon>
        <taxon>Rhodobacterales</taxon>
        <taxon>Roseobacteraceae</taxon>
        <taxon>Roseovarius</taxon>
    </lineage>
</organism>
<dbReference type="EMBL" id="JBHMEC010000011">
    <property type="protein sequence ID" value="MFB9149565.1"/>
    <property type="molecule type" value="Genomic_DNA"/>
</dbReference>